<organism evidence="1 2">
    <name type="scientific">Heracleum sosnowskyi</name>
    <dbReference type="NCBI Taxonomy" id="360622"/>
    <lineage>
        <taxon>Eukaryota</taxon>
        <taxon>Viridiplantae</taxon>
        <taxon>Streptophyta</taxon>
        <taxon>Embryophyta</taxon>
        <taxon>Tracheophyta</taxon>
        <taxon>Spermatophyta</taxon>
        <taxon>Magnoliopsida</taxon>
        <taxon>eudicotyledons</taxon>
        <taxon>Gunneridae</taxon>
        <taxon>Pentapetalae</taxon>
        <taxon>asterids</taxon>
        <taxon>campanulids</taxon>
        <taxon>Apiales</taxon>
        <taxon>Apiaceae</taxon>
        <taxon>Apioideae</taxon>
        <taxon>apioid superclade</taxon>
        <taxon>Tordylieae</taxon>
        <taxon>Tordyliinae</taxon>
        <taxon>Heracleum</taxon>
    </lineage>
</organism>
<sequence length="160" mass="18278">MTTRRELVICLNRDGHVLRRGIHGYWVCNIVNSQYVVHLVNKGPHGSKFSLSIKNGVTRLVNKMTDDKLLLWTPPEQEPGVTTVTNHLVQQTLKHNVYRGTFHRPDWIPEAEAVAVQFTDIFSPQNLTFFLEQFVGATDMSVVDLIKRKTGSGYCHRIHV</sequence>
<reference evidence="1" key="1">
    <citation type="submission" date="2023-02" db="EMBL/GenBank/DDBJ databases">
        <title>Genome of toxic invasive species Heracleum sosnowskyi carries increased number of genes despite the absence of recent whole-genome duplications.</title>
        <authorList>
            <person name="Schelkunov M."/>
            <person name="Shtratnikova V."/>
            <person name="Makarenko M."/>
            <person name="Klepikova A."/>
            <person name="Omelchenko D."/>
            <person name="Novikova G."/>
            <person name="Obukhova E."/>
            <person name="Bogdanov V."/>
            <person name="Penin A."/>
            <person name="Logacheva M."/>
        </authorList>
    </citation>
    <scope>NUCLEOTIDE SEQUENCE</scope>
    <source>
        <strain evidence="1">Hsosn_3</strain>
        <tissue evidence="1">Leaf</tissue>
    </source>
</reference>
<dbReference type="EMBL" id="JAUIZM010000015">
    <property type="protein sequence ID" value="KAK1352603.1"/>
    <property type="molecule type" value="Genomic_DNA"/>
</dbReference>
<dbReference type="AlphaFoldDB" id="A0AAD8GR62"/>
<evidence type="ECO:0000313" key="1">
    <source>
        <dbReference type="EMBL" id="KAK1352603.1"/>
    </source>
</evidence>
<protein>
    <submittedName>
        <fullName evidence="1">Uncharacterized protein</fullName>
    </submittedName>
</protein>
<name>A0AAD8GR62_9APIA</name>
<keyword evidence="2" id="KW-1185">Reference proteome</keyword>
<gene>
    <name evidence="1" type="ORF">POM88_053034</name>
</gene>
<dbReference type="Proteomes" id="UP001237642">
    <property type="component" value="Unassembled WGS sequence"/>
</dbReference>
<accession>A0AAD8GR62</accession>
<comment type="caution">
    <text evidence="1">The sequence shown here is derived from an EMBL/GenBank/DDBJ whole genome shotgun (WGS) entry which is preliminary data.</text>
</comment>
<reference evidence="1" key="2">
    <citation type="submission" date="2023-05" db="EMBL/GenBank/DDBJ databases">
        <authorList>
            <person name="Schelkunov M.I."/>
        </authorList>
    </citation>
    <scope>NUCLEOTIDE SEQUENCE</scope>
    <source>
        <strain evidence="1">Hsosn_3</strain>
        <tissue evidence="1">Leaf</tissue>
    </source>
</reference>
<evidence type="ECO:0000313" key="2">
    <source>
        <dbReference type="Proteomes" id="UP001237642"/>
    </source>
</evidence>
<proteinExistence type="predicted"/>